<feature type="domain" description="SPOR" evidence="3">
    <location>
        <begin position="135"/>
        <end position="215"/>
    </location>
</feature>
<dbReference type="PANTHER" id="PTHR38687">
    <property type="entry name" value="CELL DIVISION PROTEIN DEDD-RELATED"/>
    <property type="match status" value="1"/>
</dbReference>
<dbReference type="RefSeq" id="WP_228233560.1">
    <property type="nucleotide sequence ID" value="NZ_ARXL01000125.1"/>
</dbReference>
<gene>
    <name evidence="4" type="ORF">LL252_07060</name>
</gene>
<sequence length="216" mass="23965">MAKNTPRRGASRGPSKKKSRQVPGWVWLFTGLAAGLFVAFLVHLTQVQMDQGRTPNGNAGAEPSATRDDDKEQSDQKAGKDDDQPKFDFYAVLPKMEVIVPKGEDEDGPSRPVKEAQPARPAEQKQQDDDAPVAGRNDKRFVLQAGSFRSQGDADRRRAELILKGYEVRIQPVKLDNGDTWHRVMIGPYNNINALHRAQDKLAANGVETLPIQLKE</sequence>
<dbReference type="PROSITE" id="PS51724">
    <property type="entry name" value="SPOR"/>
    <property type="match status" value="1"/>
</dbReference>
<evidence type="ECO:0000313" key="5">
    <source>
        <dbReference type="Proteomes" id="UP001108027"/>
    </source>
</evidence>
<dbReference type="GO" id="GO:0042834">
    <property type="term" value="F:peptidoglycan binding"/>
    <property type="evidence" value="ECO:0007669"/>
    <property type="project" value="InterPro"/>
</dbReference>
<keyword evidence="2" id="KW-1133">Transmembrane helix</keyword>
<dbReference type="InterPro" id="IPR007730">
    <property type="entry name" value="SPOR-like_dom"/>
</dbReference>
<dbReference type="EMBL" id="JAJGNA010000006">
    <property type="protein sequence ID" value="MCC4308329.1"/>
    <property type="molecule type" value="Genomic_DNA"/>
</dbReference>
<feature type="compositionally biased region" description="Basic and acidic residues" evidence="1">
    <location>
        <begin position="65"/>
        <end position="86"/>
    </location>
</feature>
<protein>
    <submittedName>
        <fullName evidence="4">SPOR domain-containing protein</fullName>
    </submittedName>
</protein>
<feature type="region of interest" description="Disordered" evidence="1">
    <location>
        <begin position="1"/>
        <end position="21"/>
    </location>
</feature>
<organism evidence="4 5">
    <name type="scientific">Alloalcanivorax marinus</name>
    <dbReference type="NCBI Taxonomy" id="1177169"/>
    <lineage>
        <taxon>Bacteria</taxon>
        <taxon>Pseudomonadati</taxon>
        <taxon>Pseudomonadota</taxon>
        <taxon>Gammaproteobacteria</taxon>
        <taxon>Oceanospirillales</taxon>
        <taxon>Alcanivoracaceae</taxon>
        <taxon>Alloalcanivorax</taxon>
    </lineage>
</organism>
<dbReference type="SUPFAM" id="SSF110997">
    <property type="entry name" value="Sporulation related repeat"/>
    <property type="match status" value="1"/>
</dbReference>
<name>A0A9Q3UN48_9GAMM</name>
<feature type="region of interest" description="Disordered" evidence="1">
    <location>
        <begin position="101"/>
        <end position="135"/>
    </location>
</feature>
<evidence type="ECO:0000259" key="3">
    <source>
        <dbReference type="PROSITE" id="PS51724"/>
    </source>
</evidence>
<reference evidence="4" key="1">
    <citation type="submission" date="2021-10" db="EMBL/GenBank/DDBJ databases">
        <title>The diversity and Nitrogen Metabolism of Culturable Nitrate-Utilizing Bacteria Within the Oxygen Minimum Zone of the Changjiang (Yangtze River)Estuary.</title>
        <authorList>
            <person name="Zhang D."/>
            <person name="Zheng J."/>
            <person name="Liu S."/>
            <person name="He W."/>
        </authorList>
    </citation>
    <scope>NUCLEOTIDE SEQUENCE</scope>
    <source>
        <strain evidence="4">FXH-223</strain>
    </source>
</reference>
<dbReference type="AlphaFoldDB" id="A0A9Q3UN48"/>
<keyword evidence="2" id="KW-0812">Transmembrane</keyword>
<dbReference type="InterPro" id="IPR036680">
    <property type="entry name" value="SPOR-like_sf"/>
</dbReference>
<dbReference type="Pfam" id="PF05036">
    <property type="entry name" value="SPOR"/>
    <property type="match status" value="1"/>
</dbReference>
<evidence type="ECO:0000256" key="1">
    <source>
        <dbReference type="SAM" id="MobiDB-lite"/>
    </source>
</evidence>
<accession>A0A9Q3UN48</accession>
<evidence type="ECO:0000256" key="2">
    <source>
        <dbReference type="SAM" id="Phobius"/>
    </source>
</evidence>
<feature type="region of interest" description="Disordered" evidence="1">
    <location>
        <begin position="51"/>
        <end position="86"/>
    </location>
</feature>
<feature type="transmembrane region" description="Helical" evidence="2">
    <location>
        <begin position="25"/>
        <end position="44"/>
    </location>
</feature>
<feature type="compositionally biased region" description="Basic residues" evidence="1">
    <location>
        <begin position="1"/>
        <end position="20"/>
    </location>
</feature>
<proteinExistence type="predicted"/>
<keyword evidence="2" id="KW-0472">Membrane</keyword>
<dbReference type="Proteomes" id="UP001108027">
    <property type="component" value="Unassembled WGS sequence"/>
</dbReference>
<evidence type="ECO:0000313" key="4">
    <source>
        <dbReference type="EMBL" id="MCC4308329.1"/>
    </source>
</evidence>
<comment type="caution">
    <text evidence="4">The sequence shown here is derived from an EMBL/GenBank/DDBJ whole genome shotgun (WGS) entry which is preliminary data.</text>
</comment>
<dbReference type="Gene3D" id="3.30.70.1070">
    <property type="entry name" value="Sporulation related repeat"/>
    <property type="match status" value="1"/>
</dbReference>
<dbReference type="InterPro" id="IPR052521">
    <property type="entry name" value="Cell_div_SPOR-domain"/>
</dbReference>
<keyword evidence="5" id="KW-1185">Reference proteome</keyword>